<keyword evidence="3" id="KW-1185">Reference proteome</keyword>
<reference evidence="4" key="1">
    <citation type="submission" date="2025-08" db="UniProtKB">
        <authorList>
            <consortium name="RefSeq"/>
        </authorList>
    </citation>
    <scope>IDENTIFICATION</scope>
    <source>
        <tissue evidence="4">Muscle</tissue>
    </source>
</reference>
<dbReference type="InterPro" id="IPR011993">
    <property type="entry name" value="PH-like_dom_sf"/>
</dbReference>
<sequence>MIKQSSFLKWAQNNKNANKTGSRTWIHSPDVLNAGHVAYLVKFLGNTEVDQPKGINVVKQGIQKLRFSQQLKKSEGGKIPKVELTISVDGVAIQDFKTKKIFHQYPLHRISYCADDKCDKKFFSFIAKEENEKHNCFVFISDKLSQEITLTIGQAFDLAYRRFLETSGKDMEMKKNYMILQKRVQELENENAELREKIAKLQTSGDRTDGSNKNQQESPGSNFVNGTTTGPSNNKAVLSSGELQPPVPPRTLTATMPTNNLLLELSDINFQVPVVGRRLENLDLDIVEDFNPRGEPGFRNGGDFNQNGKKQVTFDEADQPKDVFGAEPLMLIDEADDPFGMGDFSAYGVKPQDLEDAIGFIDKRLSEMKDGFSRGLAFGNDDFTLDTLDPLNNKTTSARNPNSSD</sequence>
<proteinExistence type="predicted"/>
<dbReference type="PANTHER" id="PTHR11232">
    <property type="entry name" value="PHOSPHOTYROSINE INTERACTION DOMAIN-CONTAINING FAMILY MEMBER"/>
    <property type="match status" value="1"/>
</dbReference>
<accession>A0ABM1SCC9</accession>
<feature type="compositionally biased region" description="Polar residues" evidence="1">
    <location>
        <begin position="201"/>
        <end position="237"/>
    </location>
</feature>
<dbReference type="Gene3D" id="2.30.29.30">
    <property type="entry name" value="Pleckstrin-homology domain (PH domain)/Phosphotyrosine-binding domain (PTB)"/>
    <property type="match status" value="1"/>
</dbReference>
<dbReference type="SMART" id="SM00462">
    <property type="entry name" value="PTB"/>
    <property type="match status" value="1"/>
</dbReference>
<dbReference type="RefSeq" id="XP_022241284.1">
    <property type="nucleotide sequence ID" value="XM_022385576.1"/>
</dbReference>
<protein>
    <submittedName>
        <fullName evidence="4">PTB domain-containing engulfment adapter protein 1-like isoform X1</fullName>
    </submittedName>
</protein>
<dbReference type="SUPFAM" id="SSF50729">
    <property type="entry name" value="PH domain-like"/>
    <property type="match status" value="1"/>
</dbReference>
<evidence type="ECO:0000313" key="3">
    <source>
        <dbReference type="Proteomes" id="UP000694941"/>
    </source>
</evidence>
<dbReference type="CDD" id="cd01273">
    <property type="entry name" value="PTB_CED-6"/>
    <property type="match status" value="1"/>
</dbReference>
<gene>
    <name evidence="4" type="primary">LOC106459144</name>
</gene>
<dbReference type="Pfam" id="PF00640">
    <property type="entry name" value="PID"/>
    <property type="match status" value="1"/>
</dbReference>
<dbReference type="Proteomes" id="UP000694941">
    <property type="component" value="Unplaced"/>
</dbReference>
<dbReference type="InterPro" id="IPR051133">
    <property type="entry name" value="Adapter_Engulfment-Domain"/>
</dbReference>
<dbReference type="InterPro" id="IPR006020">
    <property type="entry name" value="PTB/PI_dom"/>
</dbReference>
<organism evidence="3 4">
    <name type="scientific">Limulus polyphemus</name>
    <name type="common">Atlantic horseshoe crab</name>
    <dbReference type="NCBI Taxonomy" id="6850"/>
    <lineage>
        <taxon>Eukaryota</taxon>
        <taxon>Metazoa</taxon>
        <taxon>Ecdysozoa</taxon>
        <taxon>Arthropoda</taxon>
        <taxon>Chelicerata</taxon>
        <taxon>Merostomata</taxon>
        <taxon>Xiphosura</taxon>
        <taxon>Limulidae</taxon>
        <taxon>Limulus</taxon>
    </lineage>
</organism>
<dbReference type="PROSITE" id="PS01179">
    <property type="entry name" value="PID"/>
    <property type="match status" value="1"/>
</dbReference>
<evidence type="ECO:0000259" key="2">
    <source>
        <dbReference type="PROSITE" id="PS01179"/>
    </source>
</evidence>
<name>A0ABM1SCC9_LIMPO</name>
<feature type="region of interest" description="Disordered" evidence="1">
    <location>
        <begin position="201"/>
        <end position="253"/>
    </location>
</feature>
<feature type="domain" description="PID" evidence="2">
    <location>
        <begin position="37"/>
        <end position="165"/>
    </location>
</feature>
<dbReference type="GeneID" id="106459144"/>
<dbReference type="PANTHER" id="PTHR11232:SF77">
    <property type="entry name" value="GULP PTB DOMAIN CONTAINING ENGULFMENT ADAPTOR 1"/>
    <property type="match status" value="1"/>
</dbReference>
<evidence type="ECO:0000256" key="1">
    <source>
        <dbReference type="SAM" id="MobiDB-lite"/>
    </source>
</evidence>
<evidence type="ECO:0000313" key="4">
    <source>
        <dbReference type="RefSeq" id="XP_022241284.1"/>
    </source>
</evidence>